<evidence type="ECO:0000256" key="1">
    <source>
        <dbReference type="PROSITE-ProRule" id="PRU00047"/>
    </source>
</evidence>
<dbReference type="GO" id="GO:0003676">
    <property type="term" value="F:nucleic acid binding"/>
    <property type="evidence" value="ECO:0007669"/>
    <property type="project" value="InterPro"/>
</dbReference>
<keyword evidence="5" id="KW-1185">Reference proteome</keyword>
<dbReference type="PANTHER" id="PTHR46888:SF1">
    <property type="entry name" value="RIBONUCLEASE H"/>
    <property type="match status" value="1"/>
</dbReference>
<evidence type="ECO:0000259" key="3">
    <source>
        <dbReference type="PROSITE" id="PS50158"/>
    </source>
</evidence>
<dbReference type="InterPro" id="IPR021109">
    <property type="entry name" value="Peptidase_aspartic_dom_sf"/>
</dbReference>
<dbReference type="SUPFAM" id="SSF50630">
    <property type="entry name" value="Acid proteases"/>
    <property type="match status" value="1"/>
</dbReference>
<name>A0A9D4MJ27_DREPO</name>
<feature type="region of interest" description="Disordered" evidence="2">
    <location>
        <begin position="556"/>
        <end position="578"/>
    </location>
</feature>
<keyword evidence="1" id="KW-0862">Zinc</keyword>
<keyword evidence="1" id="KW-0863">Zinc-finger</keyword>
<gene>
    <name evidence="4" type="ORF">DPMN_000988</name>
</gene>
<evidence type="ECO:0000256" key="2">
    <source>
        <dbReference type="SAM" id="MobiDB-lite"/>
    </source>
</evidence>
<dbReference type="Proteomes" id="UP000828390">
    <property type="component" value="Unassembled WGS sequence"/>
</dbReference>
<dbReference type="SMART" id="SM00343">
    <property type="entry name" value="ZnF_C2HC"/>
    <property type="match status" value="1"/>
</dbReference>
<dbReference type="InterPro" id="IPR001878">
    <property type="entry name" value="Znf_CCHC"/>
</dbReference>
<keyword evidence="1" id="KW-0479">Metal-binding</keyword>
<dbReference type="InterPro" id="IPR036875">
    <property type="entry name" value="Znf_CCHC_sf"/>
</dbReference>
<dbReference type="Pfam" id="PF00098">
    <property type="entry name" value="zf-CCHC"/>
    <property type="match status" value="1"/>
</dbReference>
<evidence type="ECO:0000313" key="4">
    <source>
        <dbReference type="EMBL" id="KAH3877131.1"/>
    </source>
</evidence>
<feature type="region of interest" description="Disordered" evidence="2">
    <location>
        <begin position="876"/>
        <end position="895"/>
    </location>
</feature>
<reference evidence="4" key="1">
    <citation type="journal article" date="2019" name="bioRxiv">
        <title>The Genome of the Zebra Mussel, Dreissena polymorpha: A Resource for Invasive Species Research.</title>
        <authorList>
            <person name="McCartney M.A."/>
            <person name="Auch B."/>
            <person name="Kono T."/>
            <person name="Mallez S."/>
            <person name="Zhang Y."/>
            <person name="Obille A."/>
            <person name="Becker A."/>
            <person name="Abrahante J.E."/>
            <person name="Garbe J."/>
            <person name="Badalamenti J.P."/>
            <person name="Herman A."/>
            <person name="Mangelson H."/>
            <person name="Liachko I."/>
            <person name="Sullivan S."/>
            <person name="Sone E.D."/>
            <person name="Koren S."/>
            <person name="Silverstein K.A.T."/>
            <person name="Beckman K.B."/>
            <person name="Gohl D.M."/>
        </authorList>
    </citation>
    <scope>NUCLEOTIDE SEQUENCE</scope>
    <source>
        <strain evidence="4">Duluth1</strain>
        <tissue evidence="4">Whole animal</tissue>
    </source>
</reference>
<sequence length="981" mass="108049">MMSCVGSKSRSPGPQLIRVNFDPPNVLTSIPGVGPKLAKGIVQFREIAGNLSPDSLGIIIRRPLDREDMRLLDFRPNPMLLAEAFGEGDETHDEGMGRLLLGGSVDSHERWGVGMPVQKEGPDAQDRVKAELASQISDLEADITACWEELQVIMREPLPLFTTHQVPINQPSMYNQPATLVSINHPVQNQPANQVPINQPSMYNQPATLVPINHPVQNQPANQVPISQPSMYNQPATLVPINQPVQNQPTNPVPINQPSIPNQQATLAFINQPVLPSLPVALPPATTQNPATPSNRDVITRIPKNLQFDGRSNWPVFRGKFERHAKLHKWSDDERADGLVWCLVGKASDCYAVITEGRETVSYKELLHRLEERFDAKELPATAQGRFQVISQAVGESLDEWSDRILTLATKAFRDLPQTYATEQAVAKFCYGLQDREAGLQVSMQQPKSIGKAIEKIRMFHHIQFACAPTQMDEQEDLRWVHAVGEESIPEVVSGSALDKLSQVVGQLQGAVELLSSPCGTPDGVRHIERPVPLFRPDVDERCYGECAAVDPYQESTWSRGGPRGHRNQHAYERGSGSNAYHESAGNWRNNGYRSGYQHSHFRPEGSKRGRYGSNWGEYPGMARRGISCFKCGGLGHFQRNCLENTMSLANHEEKAPVVVADEQSGQPEVVYENQLGSVSQFCMKVQVGDIVVDAVVDSAAEVSIISDRMYEAMKQPPPKQGDVKLLMTGRDYSMPSFVVGPVELKIGNCWYREHLHVAPTDVDMLLGFDILVNPGRAIINMAEATISFDGQVLNLERGVPQHAKDVHDAVPLVQPTVPDVVRDPGMVIGNITEGDHGDPVCVDAFRVQRVYGESAKAASREAAEVAQGGEIGQAAREMARSATGDGAKPTAGHVDPADVAAADRLKCATGYGVAAGDHRGGGASGYRVAPDKRREDEFRRPVRRGLRGWRPSSSRRWERSQRWKLGWRPPERLTSKICTA</sequence>
<evidence type="ECO:0000313" key="5">
    <source>
        <dbReference type="Proteomes" id="UP000828390"/>
    </source>
</evidence>
<dbReference type="GO" id="GO:0008270">
    <property type="term" value="F:zinc ion binding"/>
    <property type="evidence" value="ECO:0007669"/>
    <property type="project" value="UniProtKB-KW"/>
</dbReference>
<dbReference type="SUPFAM" id="SSF57756">
    <property type="entry name" value="Retrovirus zinc finger-like domains"/>
    <property type="match status" value="1"/>
</dbReference>
<dbReference type="Gene3D" id="2.40.70.10">
    <property type="entry name" value="Acid Proteases"/>
    <property type="match status" value="1"/>
</dbReference>
<dbReference type="AlphaFoldDB" id="A0A9D4MJ27"/>
<dbReference type="PROSITE" id="PS50158">
    <property type="entry name" value="ZF_CCHC"/>
    <property type="match status" value="1"/>
</dbReference>
<protein>
    <recommendedName>
        <fullName evidence="3">CCHC-type domain-containing protein</fullName>
    </recommendedName>
</protein>
<feature type="domain" description="CCHC-type" evidence="3">
    <location>
        <begin position="629"/>
        <end position="642"/>
    </location>
</feature>
<dbReference type="EMBL" id="JAIWYP010000001">
    <property type="protein sequence ID" value="KAH3877131.1"/>
    <property type="molecule type" value="Genomic_DNA"/>
</dbReference>
<accession>A0A9D4MJ27</accession>
<dbReference type="CDD" id="cd00303">
    <property type="entry name" value="retropepsin_like"/>
    <property type="match status" value="1"/>
</dbReference>
<dbReference type="PANTHER" id="PTHR46888">
    <property type="entry name" value="ZINC KNUCKLE DOMAINCONTAINING PROTEIN-RELATED"/>
    <property type="match status" value="1"/>
</dbReference>
<organism evidence="4 5">
    <name type="scientific">Dreissena polymorpha</name>
    <name type="common">Zebra mussel</name>
    <name type="synonym">Mytilus polymorpha</name>
    <dbReference type="NCBI Taxonomy" id="45954"/>
    <lineage>
        <taxon>Eukaryota</taxon>
        <taxon>Metazoa</taxon>
        <taxon>Spiralia</taxon>
        <taxon>Lophotrochozoa</taxon>
        <taxon>Mollusca</taxon>
        <taxon>Bivalvia</taxon>
        <taxon>Autobranchia</taxon>
        <taxon>Heteroconchia</taxon>
        <taxon>Euheterodonta</taxon>
        <taxon>Imparidentia</taxon>
        <taxon>Neoheterodontei</taxon>
        <taxon>Myida</taxon>
        <taxon>Dreissenoidea</taxon>
        <taxon>Dreissenidae</taxon>
        <taxon>Dreissena</taxon>
    </lineage>
</organism>
<proteinExistence type="predicted"/>
<comment type="caution">
    <text evidence="4">The sequence shown here is derived from an EMBL/GenBank/DDBJ whole genome shotgun (WGS) entry which is preliminary data.</text>
</comment>
<reference evidence="4" key="2">
    <citation type="submission" date="2020-11" db="EMBL/GenBank/DDBJ databases">
        <authorList>
            <person name="McCartney M.A."/>
            <person name="Auch B."/>
            <person name="Kono T."/>
            <person name="Mallez S."/>
            <person name="Becker A."/>
            <person name="Gohl D.M."/>
            <person name="Silverstein K.A.T."/>
            <person name="Koren S."/>
            <person name="Bechman K.B."/>
            <person name="Herman A."/>
            <person name="Abrahante J.E."/>
            <person name="Garbe J."/>
        </authorList>
    </citation>
    <scope>NUCLEOTIDE SEQUENCE</scope>
    <source>
        <strain evidence="4">Duluth1</strain>
        <tissue evidence="4">Whole animal</tissue>
    </source>
</reference>